<keyword evidence="2" id="KW-1185">Reference proteome</keyword>
<dbReference type="EMBL" id="MU251370">
    <property type="protein sequence ID" value="KAG9238407.1"/>
    <property type="molecule type" value="Genomic_DNA"/>
</dbReference>
<dbReference type="AlphaFoldDB" id="A0A9P8C9F9"/>
<organism evidence="1 2">
    <name type="scientific">Amylocarpus encephaloides</name>
    <dbReference type="NCBI Taxonomy" id="45428"/>
    <lineage>
        <taxon>Eukaryota</taxon>
        <taxon>Fungi</taxon>
        <taxon>Dikarya</taxon>
        <taxon>Ascomycota</taxon>
        <taxon>Pezizomycotina</taxon>
        <taxon>Leotiomycetes</taxon>
        <taxon>Helotiales</taxon>
        <taxon>Helotiales incertae sedis</taxon>
        <taxon>Amylocarpus</taxon>
    </lineage>
</organism>
<dbReference type="InterPro" id="IPR010775">
    <property type="entry name" value="DUF1365"/>
</dbReference>
<accession>A0A9P8C9F9</accession>
<dbReference type="Proteomes" id="UP000824998">
    <property type="component" value="Unassembled WGS sequence"/>
</dbReference>
<sequence length="654" mass="72298">MEDFLPQTASSFLQLTQQVMQRHSHNSMAMSSNSLDILPICVVVAFGTRYELLLTALLALSFSPTPVEQLIGTYAPLIPITYIPKGIVPAIGLLQAARYIITLSTSTTSSGDFPTSPTFFPCKISHRRYFPKKHNFVYSYLLCGIPVGWKGTAGGMLSVDVAPSQTPWYLRWLSLTPSNSWFSVHGDHYLGRGRLEGGLESKLRAFLKEESLDPDHYAHAYLMTAAKFCGYSSNPVSFYYLYSKTKALKAIIAEVNNTFDESRMYFLEPEKGQDMEAGKDAAAGSRFTYKWNKDLFVSPFNDRSGGYSLVAGDMLAPNMSGQGPVNMNLTLTSSEGKPKLTARMWSVGPAIDPATMSLWQKTGFLFSWWWVGLVTMPRTIVQAVVLIRRHNLPFSGPPEPKKETVPRHAAAYEAVLEDLFYGYLRLLVSQVTTPIRVSYTPAGITNGKETMLYSPSALEIPWGKPGEKEDVKELSIKIISPTFYSRLLHYGFCSLPHILLSESGSLNQTLSLSDSALVSSLFASSCPPRGTALEATSGLPWYERLAVSLLDLLTDMETPAAVLPTCDGDPEQQMAAAKKIQKCHHNESASKGGSTPSLLAHMAAAHPAPRRCFLFHGFKLHVAPHIAFNDPRLVDWEICLVRCVGVWFAVKLMF</sequence>
<comment type="caution">
    <text evidence="1">The sequence shown here is derived from an EMBL/GenBank/DDBJ whole genome shotgun (WGS) entry which is preliminary data.</text>
</comment>
<name>A0A9P8C9F9_9HELO</name>
<dbReference type="PANTHER" id="PTHR33973">
    <property type="entry name" value="OS07G0153300 PROTEIN"/>
    <property type="match status" value="1"/>
</dbReference>
<dbReference type="PANTHER" id="PTHR33973:SF4">
    <property type="entry name" value="OS07G0153300 PROTEIN"/>
    <property type="match status" value="1"/>
</dbReference>
<evidence type="ECO:0000313" key="2">
    <source>
        <dbReference type="Proteomes" id="UP000824998"/>
    </source>
</evidence>
<reference evidence="1" key="1">
    <citation type="journal article" date="2021" name="IMA Fungus">
        <title>Genomic characterization of three marine fungi, including Emericellopsis atlantica sp. nov. with signatures of a generalist lifestyle and marine biomass degradation.</title>
        <authorList>
            <person name="Hagestad O.C."/>
            <person name="Hou L."/>
            <person name="Andersen J.H."/>
            <person name="Hansen E.H."/>
            <person name="Altermark B."/>
            <person name="Li C."/>
            <person name="Kuhnert E."/>
            <person name="Cox R.J."/>
            <person name="Crous P.W."/>
            <person name="Spatafora J.W."/>
            <person name="Lail K."/>
            <person name="Amirebrahimi M."/>
            <person name="Lipzen A."/>
            <person name="Pangilinan J."/>
            <person name="Andreopoulos W."/>
            <person name="Hayes R.D."/>
            <person name="Ng V."/>
            <person name="Grigoriev I.V."/>
            <person name="Jackson S.A."/>
            <person name="Sutton T.D.S."/>
            <person name="Dobson A.D.W."/>
            <person name="Rama T."/>
        </authorList>
    </citation>
    <scope>NUCLEOTIDE SEQUENCE</scope>
    <source>
        <strain evidence="1">TRa018bII</strain>
    </source>
</reference>
<proteinExistence type="predicted"/>
<gene>
    <name evidence="1" type="ORF">BJ875DRAFT_47893</name>
</gene>
<dbReference type="Pfam" id="PF07103">
    <property type="entry name" value="DUF1365"/>
    <property type="match status" value="1"/>
</dbReference>
<dbReference type="OrthoDB" id="3340520at2759"/>
<protein>
    <submittedName>
        <fullName evidence="1">Uncharacterized protein</fullName>
    </submittedName>
</protein>
<evidence type="ECO:0000313" key="1">
    <source>
        <dbReference type="EMBL" id="KAG9238407.1"/>
    </source>
</evidence>